<evidence type="ECO:0000256" key="6">
    <source>
        <dbReference type="ARBA" id="ARBA00022777"/>
    </source>
</evidence>
<dbReference type="GO" id="GO:0005524">
    <property type="term" value="F:ATP binding"/>
    <property type="evidence" value="ECO:0007669"/>
    <property type="project" value="UniProtKB-UniRule"/>
</dbReference>
<evidence type="ECO:0000256" key="10">
    <source>
        <dbReference type="PROSITE-ProRule" id="PRU10141"/>
    </source>
</evidence>
<feature type="region of interest" description="Disordered" evidence="12">
    <location>
        <begin position="437"/>
        <end position="465"/>
    </location>
</feature>
<evidence type="ECO:0000256" key="2">
    <source>
        <dbReference type="ARBA" id="ARBA00012513"/>
    </source>
</evidence>
<dbReference type="Pfam" id="PF00069">
    <property type="entry name" value="Pkinase"/>
    <property type="match status" value="1"/>
</dbReference>
<dbReference type="EC" id="2.7.11.1" evidence="2"/>
<name>A0A4V1J3L6_9ASCO</name>
<evidence type="ECO:0000256" key="7">
    <source>
        <dbReference type="ARBA" id="ARBA00022840"/>
    </source>
</evidence>
<sequence>MDLRVGKKYRIGRKIGSGSFGDIYLGTNIISGEEVAIKLENVKAKHPQLEYEAKVYKALSGGVGIPFVRWYGTECDYNAMVIDLLGPSLEDLFNYCNRKFTYKTVLLLADQLICRIEYIHARCFIHRDIKPDNFLMGIGRRGSQVNVIDFGLAKKYRDTRTHLHIPYRENKNLTGTARYASVNTHLGIEQSRRDDLESLGYVLIYFCRGSLPWQGLKAATKRQKYDRIMEKKMTIPNDVLTKGLPDEFLEYMNYVKNLRFDDKPDYGYLRKLFRDLFKRENYRYDYVFDWTLYKFQQQERQKDYKAADGQIDQHQPQPQVQIQLSNQHAIQQQPQLQGLLMLPQHHQQFHQLPQQQQAQLQQSPQPGAIQLQKQIPQLGLQQQGNSLGRPGLDPRLDMDTSMAQQSGYVQGDRAGQDMMQSNMFNEQTWNRRFDMRELQQHQHHQQQQQQQQQRGFKSNGNPSWI</sequence>
<dbReference type="SUPFAM" id="SSF56112">
    <property type="entry name" value="Protein kinase-like (PK-like)"/>
    <property type="match status" value="1"/>
</dbReference>
<dbReference type="AlphaFoldDB" id="A0A4V1J3L6"/>
<dbReference type="PROSITE" id="PS00107">
    <property type="entry name" value="PROTEIN_KINASE_ATP"/>
    <property type="match status" value="1"/>
</dbReference>
<reference evidence="15" key="1">
    <citation type="journal article" date="2018" name="Nat. Microbiol.">
        <title>Leveraging single-cell genomics to expand the fungal tree of life.</title>
        <authorList>
            <person name="Ahrendt S.R."/>
            <person name="Quandt C.A."/>
            <person name="Ciobanu D."/>
            <person name="Clum A."/>
            <person name="Salamov A."/>
            <person name="Andreopoulos B."/>
            <person name="Cheng J.F."/>
            <person name="Woyke T."/>
            <person name="Pelin A."/>
            <person name="Henrissat B."/>
            <person name="Reynolds N.K."/>
            <person name="Benny G.L."/>
            <person name="Smith M.E."/>
            <person name="James T.Y."/>
            <person name="Grigoriev I.V."/>
        </authorList>
    </citation>
    <scope>NUCLEOTIDE SEQUENCE [LARGE SCALE GENOMIC DNA]</scope>
    <source>
        <strain evidence="15">Baker2002</strain>
    </source>
</reference>
<dbReference type="OrthoDB" id="5800476at2759"/>
<dbReference type="PROSITE" id="PS50011">
    <property type="entry name" value="PROTEIN_KINASE_DOM"/>
    <property type="match status" value="1"/>
</dbReference>
<dbReference type="InterPro" id="IPR008271">
    <property type="entry name" value="Ser/Thr_kinase_AS"/>
</dbReference>
<dbReference type="Proteomes" id="UP000268321">
    <property type="component" value="Unassembled WGS sequence"/>
</dbReference>
<dbReference type="InterPro" id="IPR011009">
    <property type="entry name" value="Kinase-like_dom_sf"/>
</dbReference>
<dbReference type="InterPro" id="IPR000719">
    <property type="entry name" value="Prot_kinase_dom"/>
</dbReference>
<protein>
    <recommendedName>
        <fullName evidence="2">non-specific serine/threonine protein kinase</fullName>
        <ecNumber evidence="2">2.7.11.1</ecNumber>
    </recommendedName>
</protein>
<evidence type="ECO:0000256" key="11">
    <source>
        <dbReference type="RuleBase" id="RU000304"/>
    </source>
</evidence>
<keyword evidence="5 10" id="KW-0547">Nucleotide-binding</keyword>
<dbReference type="FunFam" id="3.30.200.20:FF:000538">
    <property type="entry name" value="Putative Casein kinase I"/>
    <property type="match status" value="1"/>
</dbReference>
<evidence type="ECO:0000256" key="3">
    <source>
        <dbReference type="ARBA" id="ARBA00022527"/>
    </source>
</evidence>
<dbReference type="FunFam" id="1.10.510.10:FF:000159">
    <property type="entry name" value="Casein kinase I hhp1"/>
    <property type="match status" value="1"/>
</dbReference>
<feature type="binding site" evidence="10">
    <location>
        <position position="38"/>
    </location>
    <ligand>
        <name>ATP</name>
        <dbReference type="ChEBI" id="CHEBI:30616"/>
    </ligand>
</feature>
<dbReference type="PROSITE" id="PS00108">
    <property type="entry name" value="PROTEIN_KINASE_ST"/>
    <property type="match status" value="1"/>
</dbReference>
<organism evidence="14 15">
    <name type="scientific">Metschnikowia bicuspidata</name>
    <dbReference type="NCBI Taxonomy" id="27322"/>
    <lineage>
        <taxon>Eukaryota</taxon>
        <taxon>Fungi</taxon>
        <taxon>Dikarya</taxon>
        <taxon>Ascomycota</taxon>
        <taxon>Saccharomycotina</taxon>
        <taxon>Pichiomycetes</taxon>
        <taxon>Metschnikowiaceae</taxon>
        <taxon>Metschnikowia</taxon>
    </lineage>
</organism>
<evidence type="ECO:0000256" key="12">
    <source>
        <dbReference type="SAM" id="MobiDB-lite"/>
    </source>
</evidence>
<comment type="catalytic activity">
    <reaction evidence="8">
        <text>L-threonyl-[protein] + ATP = O-phospho-L-threonyl-[protein] + ADP + H(+)</text>
        <dbReference type="Rhea" id="RHEA:46608"/>
        <dbReference type="Rhea" id="RHEA-COMP:11060"/>
        <dbReference type="Rhea" id="RHEA-COMP:11605"/>
        <dbReference type="ChEBI" id="CHEBI:15378"/>
        <dbReference type="ChEBI" id="CHEBI:30013"/>
        <dbReference type="ChEBI" id="CHEBI:30616"/>
        <dbReference type="ChEBI" id="CHEBI:61977"/>
        <dbReference type="ChEBI" id="CHEBI:456216"/>
        <dbReference type="EC" id="2.7.11.1"/>
    </reaction>
</comment>
<dbReference type="PANTHER" id="PTHR11909">
    <property type="entry name" value="CASEIN KINASE-RELATED"/>
    <property type="match status" value="1"/>
</dbReference>
<dbReference type="InterPro" id="IPR017441">
    <property type="entry name" value="Protein_kinase_ATP_BS"/>
</dbReference>
<evidence type="ECO:0000256" key="8">
    <source>
        <dbReference type="ARBA" id="ARBA00047899"/>
    </source>
</evidence>
<keyword evidence="4" id="KW-0808">Transferase</keyword>
<dbReference type="SMART" id="SM00220">
    <property type="entry name" value="S_TKc"/>
    <property type="match status" value="1"/>
</dbReference>
<evidence type="ECO:0000256" key="4">
    <source>
        <dbReference type="ARBA" id="ARBA00022679"/>
    </source>
</evidence>
<accession>A0A4V1J3L6</accession>
<evidence type="ECO:0000256" key="9">
    <source>
        <dbReference type="ARBA" id="ARBA00048679"/>
    </source>
</evidence>
<gene>
    <name evidence="14" type="ORF">METBISCDRAFT_12142</name>
</gene>
<evidence type="ECO:0000256" key="5">
    <source>
        <dbReference type="ARBA" id="ARBA00022741"/>
    </source>
</evidence>
<proteinExistence type="inferred from homology"/>
<keyword evidence="3 11" id="KW-0723">Serine/threonine-protein kinase</keyword>
<keyword evidence="7 10" id="KW-0067">ATP-binding</keyword>
<dbReference type="Gene3D" id="1.10.510.10">
    <property type="entry name" value="Transferase(Phosphotransferase) domain 1"/>
    <property type="match status" value="1"/>
</dbReference>
<dbReference type="EMBL" id="ML004431">
    <property type="protein sequence ID" value="RKP32489.1"/>
    <property type="molecule type" value="Genomic_DNA"/>
</dbReference>
<evidence type="ECO:0000313" key="14">
    <source>
        <dbReference type="EMBL" id="RKP32489.1"/>
    </source>
</evidence>
<evidence type="ECO:0000259" key="13">
    <source>
        <dbReference type="PROSITE" id="PS50011"/>
    </source>
</evidence>
<comment type="catalytic activity">
    <reaction evidence="9">
        <text>L-seryl-[protein] + ATP = O-phospho-L-seryl-[protein] + ADP + H(+)</text>
        <dbReference type="Rhea" id="RHEA:17989"/>
        <dbReference type="Rhea" id="RHEA-COMP:9863"/>
        <dbReference type="Rhea" id="RHEA-COMP:11604"/>
        <dbReference type="ChEBI" id="CHEBI:15378"/>
        <dbReference type="ChEBI" id="CHEBI:29999"/>
        <dbReference type="ChEBI" id="CHEBI:30616"/>
        <dbReference type="ChEBI" id="CHEBI:83421"/>
        <dbReference type="ChEBI" id="CHEBI:456216"/>
        <dbReference type="EC" id="2.7.11.1"/>
    </reaction>
</comment>
<evidence type="ECO:0000256" key="1">
    <source>
        <dbReference type="ARBA" id="ARBA00005926"/>
    </source>
</evidence>
<keyword evidence="15" id="KW-1185">Reference proteome</keyword>
<dbReference type="InterPro" id="IPR050235">
    <property type="entry name" value="CK1_Ser-Thr_kinase"/>
</dbReference>
<keyword evidence="6 14" id="KW-0418">Kinase</keyword>
<evidence type="ECO:0000313" key="15">
    <source>
        <dbReference type="Proteomes" id="UP000268321"/>
    </source>
</evidence>
<dbReference type="CDD" id="cd14125">
    <property type="entry name" value="STKc_CK1_delta_epsilon"/>
    <property type="match status" value="1"/>
</dbReference>
<dbReference type="GO" id="GO:0030447">
    <property type="term" value="P:filamentous growth"/>
    <property type="evidence" value="ECO:0007669"/>
    <property type="project" value="UniProtKB-ARBA"/>
</dbReference>
<dbReference type="GO" id="GO:0004674">
    <property type="term" value="F:protein serine/threonine kinase activity"/>
    <property type="evidence" value="ECO:0007669"/>
    <property type="project" value="UniProtKB-KW"/>
</dbReference>
<comment type="similarity">
    <text evidence="1">Belongs to the protein kinase superfamily. CK1 Ser/Thr protein kinase family. Casein kinase I subfamily.</text>
</comment>
<feature type="compositionally biased region" description="Polar residues" evidence="12">
    <location>
        <begin position="454"/>
        <end position="465"/>
    </location>
</feature>
<feature type="domain" description="Protein kinase" evidence="13">
    <location>
        <begin position="9"/>
        <end position="277"/>
    </location>
</feature>